<dbReference type="InterPro" id="IPR026832">
    <property type="entry name" value="Asteroid"/>
</dbReference>
<dbReference type="Pfam" id="PF12813">
    <property type="entry name" value="XPG_I_2"/>
    <property type="match status" value="1"/>
</dbReference>
<gene>
    <name evidence="3" type="ORF">PLBR_LOCUS4272</name>
</gene>
<evidence type="ECO:0000259" key="2">
    <source>
        <dbReference type="Pfam" id="PF12813"/>
    </source>
</evidence>
<keyword evidence="3" id="KW-0496">Mitochondrion</keyword>
<dbReference type="InterPro" id="IPR039436">
    <property type="entry name" value="Asteroid_dom"/>
</dbReference>
<dbReference type="Proteomes" id="UP000290189">
    <property type="component" value="Unassembled WGS sequence"/>
</dbReference>
<evidence type="ECO:0000313" key="4">
    <source>
        <dbReference type="Proteomes" id="UP000290189"/>
    </source>
</evidence>
<dbReference type="Gene3D" id="3.40.50.1010">
    <property type="entry name" value="5'-nuclease"/>
    <property type="match status" value="1"/>
</dbReference>
<accession>A0A3P3YA75</accession>
<feature type="domain" description="Asteroid" evidence="2">
    <location>
        <begin position="156"/>
        <end position="234"/>
    </location>
</feature>
<comment type="similarity">
    <text evidence="1">Belongs to the asteroid family.</text>
</comment>
<sequence>MGVRGLPQALRPVDHLLARAVDLTRAAPDDNGRRGFIIDGDSLLYYLHGRLGLSAALHAVTGGCFRQFTDLVDDFLHRFTRVGVPLHVVFDGALPGAKRDTRIGRRRTCADVCAGIDKRLRSSRGSLAQVDVERTRVPDLCKLCLRQAIATRHPTVTVSVALFEADDECARLADATGAVGVLAQDTDYLIFAMTAGYVPFASLALDDDGTMSGKVYHAARTASVLGVPVSFLPVVANLCGNDVVSTAASPDLGALHARLHHRSATLSVAEQVVSGAKAFHRRRPTQPARAFLRHFLDTSLSDRERIAKLTALITSSGADKYATVRVVPRDDGAAALLRLHVAGRLSSPFATDVVLNRAIAVSFGVGYASWDDAERLARALRPLRRRLAHVLLNHEAEPFEVVEDPLGLPAPPSFDNVVASSTDAERPAIRALVAAADVDDPNVDLVDAFDAGRLPSTCARTLLRFVLHGDAGEVRDDDVDLDDVVFVGALRYTVSACPDARRIVDALLRTYVTLVSPATTPAVSAPPWQQTIDRLDALFPCAVFRHVLQLAMLASDVLGGPVPVPLVHRCFDGDVFHAHLRAPAPDLPGQPRYEALRIAVDR</sequence>
<dbReference type="EMBL" id="OVEO01000007">
    <property type="protein sequence ID" value="SPQ97057.1"/>
    <property type="molecule type" value="Genomic_DNA"/>
</dbReference>
<dbReference type="PANTHER" id="PTHR15665:SF1">
    <property type="entry name" value="PROTEIN ASTEROID HOMOLOG 1"/>
    <property type="match status" value="1"/>
</dbReference>
<dbReference type="InterPro" id="IPR029060">
    <property type="entry name" value="PIN-like_dom_sf"/>
</dbReference>
<organism evidence="3 4">
    <name type="scientific">Plasmodiophora brassicae</name>
    <name type="common">Clubroot disease agent</name>
    <dbReference type="NCBI Taxonomy" id="37360"/>
    <lineage>
        <taxon>Eukaryota</taxon>
        <taxon>Sar</taxon>
        <taxon>Rhizaria</taxon>
        <taxon>Endomyxa</taxon>
        <taxon>Phytomyxea</taxon>
        <taxon>Plasmodiophorida</taxon>
        <taxon>Plasmodiophoridae</taxon>
        <taxon>Plasmodiophora</taxon>
    </lineage>
</organism>
<geneLocation type="mitochondrion" evidence="3"/>
<reference evidence="3 4" key="1">
    <citation type="submission" date="2018-03" db="EMBL/GenBank/DDBJ databases">
        <authorList>
            <person name="Fogelqvist J."/>
        </authorList>
    </citation>
    <scope>NUCLEOTIDE SEQUENCE [LARGE SCALE GENOMIC DNA]</scope>
</reference>
<proteinExistence type="inferred from homology"/>
<evidence type="ECO:0000313" key="3">
    <source>
        <dbReference type="EMBL" id="SPQ97057.1"/>
    </source>
</evidence>
<dbReference type="PANTHER" id="PTHR15665">
    <property type="entry name" value="ASTEROID PROTEIN"/>
    <property type="match status" value="1"/>
</dbReference>
<dbReference type="AlphaFoldDB" id="A0A3P3YA75"/>
<protein>
    <recommendedName>
        <fullName evidence="2">Asteroid domain-containing protein</fullName>
    </recommendedName>
</protein>
<evidence type="ECO:0000256" key="1">
    <source>
        <dbReference type="ARBA" id="ARBA00007398"/>
    </source>
</evidence>
<dbReference type="SUPFAM" id="SSF88723">
    <property type="entry name" value="PIN domain-like"/>
    <property type="match status" value="1"/>
</dbReference>
<name>A0A3P3YA75_PLABS</name>